<dbReference type="AlphaFoldDB" id="A0A6A6E7J3"/>
<keyword evidence="2" id="KW-1185">Reference proteome</keyword>
<gene>
    <name evidence="1" type="ORF">K469DRAFT_706419</name>
</gene>
<proteinExistence type="predicted"/>
<dbReference type="Proteomes" id="UP000800200">
    <property type="component" value="Unassembled WGS sequence"/>
</dbReference>
<sequence length="118" mass="12052">MSRSTSSLGSNRTAPAAAQSSGVASCLLLVPDAPSVTIGRPADPSTVPPRAPASAITLRCVVSGEAAPDVDTYGPDSDVSTRSTANESAVVRNVSDLPHAPGQRFLWDGELQGDVDLH</sequence>
<evidence type="ECO:0000313" key="1">
    <source>
        <dbReference type="EMBL" id="KAF2186448.1"/>
    </source>
</evidence>
<dbReference type="PROSITE" id="PS51257">
    <property type="entry name" value="PROKAR_LIPOPROTEIN"/>
    <property type="match status" value="1"/>
</dbReference>
<accession>A0A6A6E7J3</accession>
<reference evidence="1" key="1">
    <citation type="journal article" date="2020" name="Stud. Mycol.">
        <title>101 Dothideomycetes genomes: a test case for predicting lifestyles and emergence of pathogens.</title>
        <authorList>
            <person name="Haridas S."/>
            <person name="Albert R."/>
            <person name="Binder M."/>
            <person name="Bloem J."/>
            <person name="Labutti K."/>
            <person name="Salamov A."/>
            <person name="Andreopoulos B."/>
            <person name="Baker S."/>
            <person name="Barry K."/>
            <person name="Bills G."/>
            <person name="Bluhm B."/>
            <person name="Cannon C."/>
            <person name="Castanera R."/>
            <person name="Culley D."/>
            <person name="Daum C."/>
            <person name="Ezra D."/>
            <person name="Gonzalez J."/>
            <person name="Henrissat B."/>
            <person name="Kuo A."/>
            <person name="Liang C."/>
            <person name="Lipzen A."/>
            <person name="Lutzoni F."/>
            <person name="Magnuson J."/>
            <person name="Mondo S."/>
            <person name="Nolan M."/>
            <person name="Ohm R."/>
            <person name="Pangilinan J."/>
            <person name="Park H.-J."/>
            <person name="Ramirez L."/>
            <person name="Alfaro M."/>
            <person name="Sun H."/>
            <person name="Tritt A."/>
            <person name="Yoshinaga Y."/>
            <person name="Zwiers L.-H."/>
            <person name="Turgeon B."/>
            <person name="Goodwin S."/>
            <person name="Spatafora J."/>
            <person name="Crous P."/>
            <person name="Grigoriev I."/>
        </authorList>
    </citation>
    <scope>NUCLEOTIDE SEQUENCE</scope>
    <source>
        <strain evidence="1">CBS 207.26</strain>
    </source>
</reference>
<name>A0A6A6E7J3_9PEZI</name>
<evidence type="ECO:0000313" key="2">
    <source>
        <dbReference type="Proteomes" id="UP000800200"/>
    </source>
</evidence>
<dbReference type="EMBL" id="ML994629">
    <property type="protein sequence ID" value="KAF2186448.1"/>
    <property type="molecule type" value="Genomic_DNA"/>
</dbReference>
<protein>
    <submittedName>
        <fullName evidence="1">Uncharacterized protein</fullName>
    </submittedName>
</protein>
<organism evidence="1 2">
    <name type="scientific">Zopfia rhizophila CBS 207.26</name>
    <dbReference type="NCBI Taxonomy" id="1314779"/>
    <lineage>
        <taxon>Eukaryota</taxon>
        <taxon>Fungi</taxon>
        <taxon>Dikarya</taxon>
        <taxon>Ascomycota</taxon>
        <taxon>Pezizomycotina</taxon>
        <taxon>Dothideomycetes</taxon>
        <taxon>Dothideomycetes incertae sedis</taxon>
        <taxon>Zopfiaceae</taxon>
        <taxon>Zopfia</taxon>
    </lineage>
</organism>